<evidence type="ECO:0000256" key="2">
    <source>
        <dbReference type="SAM" id="Phobius"/>
    </source>
</evidence>
<keyword evidence="2" id="KW-1133">Transmembrane helix</keyword>
<reference evidence="3 4" key="1">
    <citation type="journal article" date="2017" name="Gigascience">
        <title>Draft genome of the honey bee ectoparasitic mite, Tropilaelaps mercedesae, is shaped by the parasitic life history.</title>
        <authorList>
            <person name="Dong X."/>
            <person name="Armstrong S.D."/>
            <person name="Xia D."/>
            <person name="Makepeace B.L."/>
            <person name="Darby A.C."/>
            <person name="Kadowaki T."/>
        </authorList>
    </citation>
    <scope>NUCLEOTIDE SEQUENCE [LARGE SCALE GENOMIC DNA]</scope>
    <source>
        <strain evidence="3">Wuxi-XJTLU</strain>
    </source>
</reference>
<feature type="transmembrane region" description="Helical" evidence="2">
    <location>
        <begin position="69"/>
        <end position="98"/>
    </location>
</feature>
<dbReference type="InParanoid" id="A0A1V9XFI7"/>
<accession>A0A1V9XFI7</accession>
<feature type="region of interest" description="Disordered" evidence="1">
    <location>
        <begin position="23"/>
        <end position="58"/>
    </location>
</feature>
<organism evidence="3 4">
    <name type="scientific">Tropilaelaps mercedesae</name>
    <dbReference type="NCBI Taxonomy" id="418985"/>
    <lineage>
        <taxon>Eukaryota</taxon>
        <taxon>Metazoa</taxon>
        <taxon>Ecdysozoa</taxon>
        <taxon>Arthropoda</taxon>
        <taxon>Chelicerata</taxon>
        <taxon>Arachnida</taxon>
        <taxon>Acari</taxon>
        <taxon>Parasitiformes</taxon>
        <taxon>Mesostigmata</taxon>
        <taxon>Gamasina</taxon>
        <taxon>Dermanyssoidea</taxon>
        <taxon>Laelapidae</taxon>
        <taxon>Tropilaelaps</taxon>
    </lineage>
</organism>
<evidence type="ECO:0000313" key="3">
    <source>
        <dbReference type="EMBL" id="OQR72118.1"/>
    </source>
</evidence>
<comment type="caution">
    <text evidence="3">The sequence shown here is derived from an EMBL/GenBank/DDBJ whole genome shotgun (WGS) entry which is preliminary data.</text>
</comment>
<proteinExistence type="predicted"/>
<gene>
    <name evidence="3" type="ORF">BIW11_03833</name>
</gene>
<keyword evidence="2" id="KW-0812">Transmembrane</keyword>
<protein>
    <submittedName>
        <fullName evidence="3">Serotonin receptor-like</fullName>
    </submittedName>
</protein>
<keyword evidence="2" id="KW-0472">Membrane</keyword>
<evidence type="ECO:0000313" key="4">
    <source>
        <dbReference type="Proteomes" id="UP000192247"/>
    </source>
</evidence>
<evidence type="ECO:0000256" key="1">
    <source>
        <dbReference type="SAM" id="MobiDB-lite"/>
    </source>
</evidence>
<dbReference type="EMBL" id="MNPL01012458">
    <property type="protein sequence ID" value="OQR72118.1"/>
    <property type="molecule type" value="Genomic_DNA"/>
</dbReference>
<name>A0A1V9XFI7_9ACAR</name>
<dbReference type="AlphaFoldDB" id="A0A1V9XFI7"/>
<dbReference type="SUPFAM" id="SSF81321">
    <property type="entry name" value="Family A G protein-coupled receptor-like"/>
    <property type="match status" value="1"/>
</dbReference>
<dbReference type="Proteomes" id="UP000192247">
    <property type="component" value="Unassembled WGS sequence"/>
</dbReference>
<keyword evidence="3" id="KW-0675">Receptor</keyword>
<sequence length="108" mass="11221">MSWLAEVLLTNWSGNGAMGGPLAAAEGLSPGRPNPQNKLHPGFQSSGTGSTDDYEMLELPGDSLPRNTAVLLGLAIVLGLIIVATVIGNIFVIAAILIDRNLRTVGEL</sequence>
<keyword evidence="4" id="KW-1185">Reference proteome</keyword>
<dbReference type="STRING" id="418985.A0A1V9XFI7"/>